<dbReference type="RefSeq" id="WP_192759827.1">
    <property type="nucleotide sequence ID" value="NZ_JADBDZ010000001.1"/>
</dbReference>
<protein>
    <submittedName>
        <fullName evidence="1">Enoyl-CoA hydratase/carnithine racemase</fullName>
    </submittedName>
</protein>
<name>A0ABR9JRR4_9ACTN</name>
<gene>
    <name evidence="1" type="ORF">H4W34_003078</name>
</gene>
<comment type="caution">
    <text evidence="1">The sequence shown here is derived from an EMBL/GenBank/DDBJ whole genome shotgun (WGS) entry which is preliminary data.</text>
</comment>
<evidence type="ECO:0000313" key="2">
    <source>
        <dbReference type="Proteomes" id="UP000627838"/>
    </source>
</evidence>
<keyword evidence="2" id="KW-1185">Reference proteome</keyword>
<dbReference type="Proteomes" id="UP000627838">
    <property type="component" value="Unassembled WGS sequence"/>
</dbReference>
<evidence type="ECO:0000313" key="1">
    <source>
        <dbReference type="EMBL" id="MBE1533245.1"/>
    </source>
</evidence>
<sequence>MPAVRAAARRFADRINVAIAAAAESVHRTRGVPLETALDHATDICLRHLATHEPDEFERYARAMTILHDDLGNLPPCAE</sequence>
<accession>A0ABR9JRR4</accession>
<dbReference type="EMBL" id="JADBDZ010000001">
    <property type="protein sequence ID" value="MBE1533245.1"/>
    <property type="molecule type" value="Genomic_DNA"/>
</dbReference>
<proteinExistence type="predicted"/>
<reference evidence="1 2" key="1">
    <citation type="submission" date="2020-10" db="EMBL/GenBank/DDBJ databases">
        <title>Sequencing the genomes of 1000 actinobacteria strains.</title>
        <authorList>
            <person name="Klenk H.-P."/>
        </authorList>
    </citation>
    <scope>NUCLEOTIDE SEQUENCE [LARGE SCALE GENOMIC DNA]</scope>
    <source>
        <strain evidence="1 2">DSM 46744</strain>
    </source>
</reference>
<organism evidence="1 2">
    <name type="scientific">Actinomadura algeriensis</name>
    <dbReference type="NCBI Taxonomy" id="1679523"/>
    <lineage>
        <taxon>Bacteria</taxon>
        <taxon>Bacillati</taxon>
        <taxon>Actinomycetota</taxon>
        <taxon>Actinomycetes</taxon>
        <taxon>Streptosporangiales</taxon>
        <taxon>Thermomonosporaceae</taxon>
        <taxon>Actinomadura</taxon>
    </lineage>
</organism>